<organism evidence="2">
    <name type="scientific">freshwater metagenome</name>
    <dbReference type="NCBI Taxonomy" id="449393"/>
    <lineage>
        <taxon>unclassified sequences</taxon>
        <taxon>metagenomes</taxon>
        <taxon>ecological metagenomes</taxon>
    </lineage>
</organism>
<dbReference type="PANTHER" id="PTHR24094:SF15">
    <property type="entry name" value="AMP-DEPENDENT SYNTHETASE_LIGASE DOMAIN-CONTAINING PROTEIN-RELATED"/>
    <property type="match status" value="1"/>
</dbReference>
<gene>
    <name evidence="2" type="ORF">UFOPK4098_00678</name>
    <name evidence="3" type="ORF">UFOPK4347_00912</name>
</gene>
<evidence type="ECO:0000259" key="1">
    <source>
        <dbReference type="Pfam" id="PF07510"/>
    </source>
</evidence>
<dbReference type="PROSITE" id="PS51257">
    <property type="entry name" value="PROKAR_LIPOPROTEIN"/>
    <property type="match status" value="1"/>
</dbReference>
<dbReference type="PANTHER" id="PTHR24094">
    <property type="entry name" value="SECRETED PROTEIN"/>
    <property type="match status" value="1"/>
</dbReference>
<dbReference type="Pfam" id="PF07510">
    <property type="entry name" value="GmrSD_C"/>
    <property type="match status" value="2"/>
</dbReference>
<evidence type="ECO:0000313" key="3">
    <source>
        <dbReference type="EMBL" id="CAB5065337.1"/>
    </source>
</evidence>
<dbReference type="EMBL" id="CAFBQU010000020">
    <property type="protein sequence ID" value="CAB5065337.1"/>
    <property type="molecule type" value="Genomic_DNA"/>
</dbReference>
<feature type="domain" description="GmrSD restriction endonucleases C-terminal" evidence="1">
    <location>
        <begin position="73"/>
        <end position="198"/>
    </location>
</feature>
<evidence type="ECO:0000313" key="2">
    <source>
        <dbReference type="EMBL" id="CAB5017815.1"/>
    </source>
</evidence>
<name>A0A6J7QLF3_9ZZZZ</name>
<dbReference type="InterPro" id="IPR011089">
    <property type="entry name" value="GmrSD_C"/>
</dbReference>
<proteinExistence type="predicted"/>
<dbReference type="EMBL" id="CAFBPN010000027">
    <property type="protein sequence ID" value="CAB5017815.1"/>
    <property type="molecule type" value="Genomic_DNA"/>
</dbReference>
<reference evidence="2" key="1">
    <citation type="submission" date="2020-05" db="EMBL/GenBank/DDBJ databases">
        <authorList>
            <person name="Chiriac C."/>
            <person name="Salcher M."/>
            <person name="Ghai R."/>
            <person name="Kavagutti S V."/>
        </authorList>
    </citation>
    <scope>NUCLEOTIDE SEQUENCE</scope>
</reference>
<sequence>MKWRVAVHGVAAIVVLSCSSASQHVSASSQPITTLPPLEGLAKISVANEHKGGYNRSLFGENKDLDKDGCNTRAEVLERDSMQAVQKSGARCTVTSGKWLSPYDGRTWLLGRDVQIDHLVSLKEVWDSGGWAWSATQRSDYANELGNHIVLNVVTNSENVKKGEKDPSNYLPPLVSYRCTYLANWVAVKVQWKLSMDQSEYGRIKKLLQSCGTTTSTSTSSSTSTTLLRSSTSIASGEVAPVAAGSTAALLASIVVENEYTSGYVRELFPHWKDLDGNGCDTREEVLIRDSLTKAQVDPYGCVVVAGDWLSPYDAARWSDKGNVDIDHVVALKEAWDSGAWAWTTAQRTLYANDLSDPRTLLAVTDSVNQSKSDKDPSNWLPPLASYHCTYISDWVSIKARWKLSMDQSEYGRVKKLVDSCGTSVTSPTSSVTVPVAPPSVSSTVPSGVKYVSPGAYCSPIGAQGIAESKVSYLCATTSATGEPYANGRARWRKG</sequence>
<protein>
    <submittedName>
        <fullName evidence="2">Unannotated protein</fullName>
    </submittedName>
</protein>
<accession>A0A6J7QLF3</accession>
<feature type="domain" description="GmrSD restriction endonucleases C-terminal" evidence="1">
    <location>
        <begin position="303"/>
        <end position="405"/>
    </location>
</feature>
<dbReference type="AlphaFoldDB" id="A0A6J7QLF3"/>